<keyword evidence="4" id="KW-0472">Membrane</keyword>
<dbReference type="InterPro" id="IPR002048">
    <property type="entry name" value="EF_hand_dom"/>
</dbReference>
<dbReference type="SMART" id="SM00054">
    <property type="entry name" value="EFh"/>
    <property type="match status" value="3"/>
</dbReference>
<dbReference type="AlphaFoldDB" id="A0A3N7HSI8"/>
<evidence type="ECO:0000256" key="2">
    <source>
        <dbReference type="ARBA" id="ARBA00022737"/>
    </source>
</evidence>
<evidence type="ECO:0000256" key="4">
    <source>
        <dbReference type="SAM" id="Phobius"/>
    </source>
</evidence>
<dbReference type="PROSITE" id="PS00018">
    <property type="entry name" value="EF_HAND_1"/>
    <property type="match status" value="5"/>
</dbReference>
<evidence type="ECO:0000256" key="1">
    <source>
        <dbReference type="ARBA" id="ARBA00022723"/>
    </source>
</evidence>
<dbReference type="FunFam" id="1.10.238.10:FF:000417">
    <property type="entry name" value="Calcium-binding EF hand family protein"/>
    <property type="match status" value="1"/>
</dbReference>
<dbReference type="Proteomes" id="UP000006729">
    <property type="component" value="Chromosome 15"/>
</dbReference>
<dbReference type="EMBL" id="CM009304">
    <property type="protein sequence ID" value="RQP00445.1"/>
    <property type="molecule type" value="Genomic_DNA"/>
</dbReference>
<dbReference type="FunFam" id="1.10.238.10:FF:000297">
    <property type="entry name" value="Calcium-binding EF hand family protein"/>
    <property type="match status" value="1"/>
</dbReference>
<protein>
    <recommendedName>
        <fullName evidence="5">EF-hand domain-containing protein</fullName>
    </recommendedName>
</protein>
<keyword evidence="7" id="KW-1185">Reference proteome</keyword>
<dbReference type="GO" id="GO:0005509">
    <property type="term" value="F:calcium ion binding"/>
    <property type="evidence" value="ECO:0000318"/>
    <property type="project" value="GO_Central"/>
</dbReference>
<evidence type="ECO:0000256" key="3">
    <source>
        <dbReference type="ARBA" id="ARBA00022837"/>
    </source>
</evidence>
<keyword evidence="4" id="KW-0812">Transmembrane</keyword>
<keyword evidence="1" id="KW-0479">Metal-binding</keyword>
<dbReference type="Pfam" id="PF13202">
    <property type="entry name" value="EF-hand_5"/>
    <property type="match status" value="2"/>
</dbReference>
<sequence length="349" mass="40800">MGRVVVYVLITIAFIVFMTFSPINNHGRTTPGLNRRLGSKFSMPDFDPLVVKMQRLAEEKGYTGEGGAINLENNGYAKEVEDADEYLSDDGRLNITLRLLVLFPLLDKKPRDGLISFEELEAWNVEQARERLAYRTQREIQSRDKDGDGAINFKEYLPQFSNEDIERNEMGHGEAGWWMQQFRNADVDRNGTLDFDEFNNFLHPEDSNNKDIQKWILREKLKCRRMDDDRDGKLNLAEFSMYAYDGNYKSYAEFEPNVARVGTAEEKFLELDVNKDNFLSEEELIPMIPYLKPGELSYAKHYTSYLIHETDENGDGYLSIDEMLNHEYTFYGTFFQDDEDYDDEFHEEL</sequence>
<dbReference type="PANTHER" id="PTHR10827:SF98">
    <property type="entry name" value="45 KDA CALCIUM-BINDING PROTEIN"/>
    <property type="match status" value="1"/>
</dbReference>
<dbReference type="SUPFAM" id="SSF47473">
    <property type="entry name" value="EF-hand"/>
    <property type="match status" value="2"/>
</dbReference>
<feature type="domain" description="EF-hand" evidence="5">
    <location>
        <begin position="259"/>
        <end position="294"/>
    </location>
</feature>
<dbReference type="Gene3D" id="1.10.238.10">
    <property type="entry name" value="EF-hand"/>
    <property type="match status" value="2"/>
</dbReference>
<keyword evidence="4" id="KW-1133">Transmembrane helix</keyword>
<gene>
    <name evidence="6" type="ORF">POPTR_015G010300</name>
</gene>
<dbReference type="InParanoid" id="A0A3N7HSI8"/>
<feature type="transmembrane region" description="Helical" evidence="4">
    <location>
        <begin position="6"/>
        <end position="23"/>
    </location>
</feature>
<dbReference type="GO" id="GO:0005783">
    <property type="term" value="C:endoplasmic reticulum"/>
    <property type="evidence" value="ECO:0000318"/>
    <property type="project" value="GO_Central"/>
</dbReference>
<evidence type="ECO:0000259" key="5">
    <source>
        <dbReference type="PROSITE" id="PS50222"/>
    </source>
</evidence>
<dbReference type="PROSITE" id="PS50222">
    <property type="entry name" value="EF_HAND_2"/>
    <property type="match status" value="2"/>
</dbReference>
<accession>A0A3N7HSI8</accession>
<evidence type="ECO:0000313" key="7">
    <source>
        <dbReference type="Proteomes" id="UP000006729"/>
    </source>
</evidence>
<dbReference type="Gramene" id="Potri.015G010300.2.v4.1">
    <property type="protein sequence ID" value="Potri.015G010300.2.v4.1"/>
    <property type="gene ID" value="Potri.015G010300.v4.1"/>
</dbReference>
<keyword evidence="2" id="KW-0677">Repeat</keyword>
<feature type="domain" description="EF-hand" evidence="5">
    <location>
        <begin position="173"/>
        <end position="208"/>
    </location>
</feature>
<dbReference type="FunCoup" id="A0A3N7HSI8">
    <property type="interactions" value="1249"/>
</dbReference>
<name>A0A3N7HSI8_POPTR</name>
<dbReference type="STRING" id="3694.A0A3N7HSI8"/>
<evidence type="ECO:0000313" key="6">
    <source>
        <dbReference type="EMBL" id="RQP00445.1"/>
    </source>
</evidence>
<proteinExistence type="predicted"/>
<dbReference type="OMA" id="FEADVDH"/>
<dbReference type="InterPro" id="IPR011992">
    <property type="entry name" value="EF-hand-dom_pair"/>
</dbReference>
<keyword evidence="3" id="KW-0106">Calcium</keyword>
<reference evidence="6 7" key="1">
    <citation type="journal article" date="2006" name="Science">
        <title>The genome of black cottonwood, Populus trichocarpa (Torr. &amp; Gray).</title>
        <authorList>
            <person name="Tuskan G.A."/>
            <person name="Difazio S."/>
            <person name="Jansson S."/>
            <person name="Bohlmann J."/>
            <person name="Grigoriev I."/>
            <person name="Hellsten U."/>
            <person name="Putnam N."/>
            <person name="Ralph S."/>
            <person name="Rombauts S."/>
            <person name="Salamov A."/>
            <person name="Schein J."/>
            <person name="Sterck L."/>
            <person name="Aerts A."/>
            <person name="Bhalerao R.R."/>
            <person name="Bhalerao R.P."/>
            <person name="Blaudez D."/>
            <person name="Boerjan W."/>
            <person name="Brun A."/>
            <person name="Brunner A."/>
            <person name="Busov V."/>
            <person name="Campbell M."/>
            <person name="Carlson J."/>
            <person name="Chalot M."/>
            <person name="Chapman J."/>
            <person name="Chen G.L."/>
            <person name="Cooper D."/>
            <person name="Coutinho P.M."/>
            <person name="Couturier J."/>
            <person name="Covert S."/>
            <person name="Cronk Q."/>
            <person name="Cunningham R."/>
            <person name="Davis J."/>
            <person name="Degroeve S."/>
            <person name="Dejardin A."/>
            <person name="Depamphilis C."/>
            <person name="Detter J."/>
            <person name="Dirks B."/>
            <person name="Dubchak I."/>
            <person name="Duplessis S."/>
            <person name="Ehlting J."/>
            <person name="Ellis B."/>
            <person name="Gendler K."/>
            <person name="Goodstein D."/>
            <person name="Gribskov M."/>
            <person name="Grimwood J."/>
            <person name="Groover A."/>
            <person name="Gunter L."/>
            <person name="Hamberger B."/>
            <person name="Heinze B."/>
            <person name="Helariutta Y."/>
            <person name="Henrissat B."/>
            <person name="Holligan D."/>
            <person name="Holt R."/>
            <person name="Huang W."/>
            <person name="Islam-Faridi N."/>
            <person name="Jones S."/>
            <person name="Jones-Rhoades M."/>
            <person name="Jorgensen R."/>
            <person name="Joshi C."/>
            <person name="Kangasjarvi J."/>
            <person name="Karlsson J."/>
            <person name="Kelleher C."/>
            <person name="Kirkpatrick R."/>
            <person name="Kirst M."/>
            <person name="Kohler A."/>
            <person name="Kalluri U."/>
            <person name="Larimer F."/>
            <person name="Leebens-Mack J."/>
            <person name="Leple J.C."/>
            <person name="Locascio P."/>
            <person name="Lou Y."/>
            <person name="Lucas S."/>
            <person name="Martin F."/>
            <person name="Montanini B."/>
            <person name="Napoli C."/>
            <person name="Nelson D.R."/>
            <person name="Nelson C."/>
            <person name="Nieminen K."/>
            <person name="Nilsson O."/>
            <person name="Pereda V."/>
            <person name="Peter G."/>
            <person name="Philippe R."/>
            <person name="Pilate G."/>
            <person name="Poliakov A."/>
            <person name="Razumovskaya J."/>
            <person name="Richardson P."/>
            <person name="Rinaldi C."/>
            <person name="Ritland K."/>
            <person name="Rouze P."/>
            <person name="Ryaboy D."/>
            <person name="Schmutz J."/>
            <person name="Schrader J."/>
            <person name="Segerman B."/>
            <person name="Shin H."/>
            <person name="Siddiqui A."/>
            <person name="Sterky F."/>
            <person name="Terry A."/>
            <person name="Tsai C.J."/>
            <person name="Uberbacher E."/>
            <person name="Unneberg P."/>
            <person name="Vahala J."/>
            <person name="Wall K."/>
            <person name="Wessler S."/>
            <person name="Yang G."/>
            <person name="Yin T."/>
            <person name="Douglas C."/>
            <person name="Marra M."/>
            <person name="Sandberg G."/>
            <person name="Van de Peer Y."/>
            <person name="Rokhsar D."/>
        </authorList>
    </citation>
    <scope>NUCLEOTIDE SEQUENCE [LARGE SCALE GENOMIC DNA]</scope>
    <source>
        <strain evidence="7">cv. Nisqually</strain>
    </source>
</reference>
<organism evidence="6 7">
    <name type="scientific">Populus trichocarpa</name>
    <name type="common">Western balsam poplar</name>
    <name type="synonym">Populus balsamifera subsp. trichocarpa</name>
    <dbReference type="NCBI Taxonomy" id="3694"/>
    <lineage>
        <taxon>Eukaryota</taxon>
        <taxon>Viridiplantae</taxon>
        <taxon>Streptophyta</taxon>
        <taxon>Embryophyta</taxon>
        <taxon>Tracheophyta</taxon>
        <taxon>Spermatophyta</taxon>
        <taxon>Magnoliopsida</taxon>
        <taxon>eudicotyledons</taxon>
        <taxon>Gunneridae</taxon>
        <taxon>Pentapetalae</taxon>
        <taxon>rosids</taxon>
        <taxon>fabids</taxon>
        <taxon>Malpighiales</taxon>
        <taxon>Salicaceae</taxon>
        <taxon>Saliceae</taxon>
        <taxon>Populus</taxon>
    </lineage>
</organism>
<dbReference type="PANTHER" id="PTHR10827">
    <property type="entry name" value="RETICULOCALBIN"/>
    <property type="match status" value="1"/>
</dbReference>
<dbReference type="OrthoDB" id="293868at2759"/>
<dbReference type="InterPro" id="IPR018247">
    <property type="entry name" value="EF_Hand_1_Ca_BS"/>
</dbReference>